<proteinExistence type="predicted"/>
<dbReference type="Pfam" id="PF01134">
    <property type="entry name" value="GIDA"/>
    <property type="match status" value="2"/>
</dbReference>
<dbReference type="Proteomes" id="UP000193911">
    <property type="component" value="Unassembled WGS sequence"/>
</dbReference>
<feature type="domain" description="MnmG N-terminal" evidence="4">
    <location>
        <begin position="96"/>
        <end position="158"/>
    </location>
</feature>
<evidence type="ECO:0000313" key="6">
    <source>
        <dbReference type="Proteomes" id="UP000193911"/>
    </source>
</evidence>
<feature type="domain" description="MnmG N-terminal" evidence="4">
    <location>
        <begin position="2"/>
        <end position="37"/>
    </location>
</feature>
<evidence type="ECO:0000313" key="5">
    <source>
        <dbReference type="EMBL" id="OSB19386.1"/>
    </source>
</evidence>
<organism evidence="5 6">
    <name type="scientific">Clostridium sporogenes</name>
    <dbReference type="NCBI Taxonomy" id="1509"/>
    <lineage>
        <taxon>Bacteria</taxon>
        <taxon>Bacillati</taxon>
        <taxon>Bacillota</taxon>
        <taxon>Clostridia</taxon>
        <taxon>Eubacteriales</taxon>
        <taxon>Clostridiaceae</taxon>
        <taxon>Clostridium</taxon>
    </lineage>
</organism>
<dbReference type="AlphaFoldDB" id="A0ABD6RUW1"/>
<dbReference type="SUPFAM" id="SSF51905">
    <property type="entry name" value="FAD/NAD(P)-binding domain"/>
    <property type="match status" value="1"/>
</dbReference>
<keyword evidence="2" id="KW-0285">Flavoprotein</keyword>
<evidence type="ECO:0000256" key="2">
    <source>
        <dbReference type="ARBA" id="ARBA00022630"/>
    </source>
</evidence>
<dbReference type="Gene3D" id="3.50.50.60">
    <property type="entry name" value="FAD/NAD(P)-binding domain"/>
    <property type="match status" value="1"/>
</dbReference>
<dbReference type="InterPro" id="IPR040131">
    <property type="entry name" value="MnmG_N"/>
</dbReference>
<reference evidence="5 6" key="1">
    <citation type="submission" date="2017-02" db="EMBL/GenBank/DDBJ databases">
        <title>Differentiating clades of botulinum-neurotoxin-producing Clostridia with a simple, multiplex PCR assay.</title>
        <authorList>
            <person name="Williamson C.H.D."/>
            <person name="Vazquez A."/>
            <person name="Hill K."/>
            <person name="Smith T.J."/>
            <person name="Nottingham R."/>
            <person name="Stone N.E."/>
            <person name="Sobek C.J."/>
            <person name="Cocking J.H."/>
            <person name="Fernandez R.A."/>
            <person name="Caballero P.A."/>
            <person name="Leiser O.P."/>
            <person name="Keim P."/>
            <person name="Sahl J.W."/>
        </authorList>
    </citation>
    <scope>NUCLEOTIDE SEQUENCE [LARGE SCALE GENOMIC DNA]</scope>
    <source>
        <strain evidence="5 6">CLS_DGF_0088_06</strain>
    </source>
</reference>
<keyword evidence="3" id="KW-0274">FAD</keyword>
<sequence length="170" mass="18777">MKVIVIGGGWARCAAAISAKKAGASVNIYEKTDSLLGLGNVDENGVLVLKVPKEDINLDKSKMKVCQQYTLKEFAENIVILDTAHAKLMTFYYPLEKLRKIKGLENVEYMEPHAGGKGNSIRYLSVAPRTDDMKVKGLDNLFVGGEKSGLFVGHTDACPTKLQEFHRIYQ</sequence>
<dbReference type="InterPro" id="IPR036188">
    <property type="entry name" value="FAD/NAD-bd_sf"/>
</dbReference>
<comment type="cofactor">
    <cofactor evidence="1">
        <name>FAD</name>
        <dbReference type="ChEBI" id="CHEBI:57692"/>
    </cofactor>
</comment>
<evidence type="ECO:0000256" key="1">
    <source>
        <dbReference type="ARBA" id="ARBA00001974"/>
    </source>
</evidence>
<dbReference type="EMBL" id="MWJJ01000001">
    <property type="protein sequence ID" value="OSB19386.1"/>
    <property type="molecule type" value="Genomic_DNA"/>
</dbReference>
<evidence type="ECO:0000256" key="3">
    <source>
        <dbReference type="ARBA" id="ARBA00022827"/>
    </source>
</evidence>
<accession>A0ABD6RUW1</accession>
<gene>
    <name evidence="5" type="ORF">B2H94_09905</name>
</gene>
<name>A0ABD6RUW1_CLOSG</name>
<protein>
    <recommendedName>
        <fullName evidence="4">MnmG N-terminal domain-containing protein</fullName>
    </recommendedName>
</protein>
<evidence type="ECO:0000259" key="4">
    <source>
        <dbReference type="Pfam" id="PF01134"/>
    </source>
</evidence>
<comment type="caution">
    <text evidence="5">The sequence shown here is derived from an EMBL/GenBank/DDBJ whole genome shotgun (WGS) entry which is preliminary data.</text>
</comment>